<reference evidence="3" key="1">
    <citation type="submission" date="2020-10" db="EMBL/GenBank/DDBJ databases">
        <title>Taxonomic study of unclassified bacteria belonging to the class Ktedonobacteria.</title>
        <authorList>
            <person name="Yabe S."/>
            <person name="Wang C.M."/>
            <person name="Zheng Y."/>
            <person name="Sakai Y."/>
            <person name="Cavaletti L."/>
            <person name="Monciardini P."/>
            <person name="Donadio S."/>
        </authorList>
    </citation>
    <scope>NUCLEOTIDE SEQUENCE</scope>
    <source>
        <strain evidence="3">SOSP1-1</strain>
    </source>
</reference>
<dbReference type="Proteomes" id="UP000612362">
    <property type="component" value="Unassembled WGS sequence"/>
</dbReference>
<accession>A0A8J3I0D9</accession>
<feature type="region of interest" description="Disordered" evidence="1">
    <location>
        <begin position="1"/>
        <end position="23"/>
    </location>
</feature>
<gene>
    <name evidence="3" type="ORF">KSX_34640</name>
</gene>
<proteinExistence type="predicted"/>
<keyword evidence="2" id="KW-0472">Membrane</keyword>
<dbReference type="EMBL" id="BNJF01000001">
    <property type="protein sequence ID" value="GHO45301.1"/>
    <property type="molecule type" value="Genomic_DNA"/>
</dbReference>
<evidence type="ECO:0008006" key="5">
    <source>
        <dbReference type="Google" id="ProtNLM"/>
    </source>
</evidence>
<comment type="caution">
    <text evidence="3">The sequence shown here is derived from an EMBL/GenBank/DDBJ whole genome shotgun (WGS) entry which is preliminary data.</text>
</comment>
<keyword evidence="2" id="KW-0812">Transmembrane</keyword>
<feature type="transmembrane region" description="Helical" evidence="2">
    <location>
        <begin position="31"/>
        <end position="51"/>
    </location>
</feature>
<dbReference type="AlphaFoldDB" id="A0A8J3I0D9"/>
<evidence type="ECO:0000313" key="4">
    <source>
        <dbReference type="Proteomes" id="UP000612362"/>
    </source>
</evidence>
<name>A0A8J3I0D9_9CHLR</name>
<sequence>MTQTDKAAQQPMDEEESVTHSPDERGKWKTLIWVFALMIIGIGGCMTYSHLPRTNDAPDTAIDTQLTPTPTASGLVDSIQLNKTVVVDNTQITVKQVQQATSFSDVRKQAGAYTVRVYVELKNVGTQPGGPQYSDVVRLKLADGTLVKTSNINASPELIQNTRQDGSFDFGLSKQANLSDLTLLIADKSIPFKSN</sequence>
<dbReference type="RefSeq" id="WP_220194647.1">
    <property type="nucleotide sequence ID" value="NZ_BNJF01000001.1"/>
</dbReference>
<protein>
    <recommendedName>
        <fullName evidence="5">DUF4352 domain-containing protein</fullName>
    </recommendedName>
</protein>
<keyword evidence="2" id="KW-1133">Transmembrane helix</keyword>
<evidence type="ECO:0000313" key="3">
    <source>
        <dbReference type="EMBL" id="GHO45301.1"/>
    </source>
</evidence>
<keyword evidence="4" id="KW-1185">Reference proteome</keyword>
<evidence type="ECO:0000256" key="2">
    <source>
        <dbReference type="SAM" id="Phobius"/>
    </source>
</evidence>
<evidence type="ECO:0000256" key="1">
    <source>
        <dbReference type="SAM" id="MobiDB-lite"/>
    </source>
</evidence>
<organism evidence="3 4">
    <name type="scientific">Ktedonospora formicarum</name>
    <dbReference type="NCBI Taxonomy" id="2778364"/>
    <lineage>
        <taxon>Bacteria</taxon>
        <taxon>Bacillati</taxon>
        <taxon>Chloroflexota</taxon>
        <taxon>Ktedonobacteria</taxon>
        <taxon>Ktedonobacterales</taxon>
        <taxon>Ktedonobacteraceae</taxon>
        <taxon>Ktedonospora</taxon>
    </lineage>
</organism>